<dbReference type="PANTHER" id="PTHR46134:SF3">
    <property type="entry name" value="ARFGAP WITH FG REPEATS 1"/>
    <property type="match status" value="1"/>
</dbReference>
<feature type="region of interest" description="Disordered" evidence="6">
    <location>
        <begin position="142"/>
        <end position="310"/>
    </location>
</feature>
<feature type="compositionally biased region" description="Polar residues" evidence="6">
    <location>
        <begin position="631"/>
        <end position="664"/>
    </location>
</feature>
<feature type="compositionally biased region" description="Low complexity" evidence="6">
    <location>
        <begin position="278"/>
        <end position="289"/>
    </location>
</feature>
<keyword evidence="2" id="KW-0677">Repeat</keyword>
<feature type="compositionally biased region" description="Polar residues" evidence="6">
    <location>
        <begin position="142"/>
        <end position="175"/>
    </location>
</feature>
<feature type="region of interest" description="Disordered" evidence="6">
    <location>
        <begin position="1"/>
        <end position="31"/>
    </location>
</feature>
<dbReference type="GO" id="GO:0008270">
    <property type="term" value="F:zinc ion binding"/>
    <property type="evidence" value="ECO:0007669"/>
    <property type="project" value="UniProtKB-KW"/>
</dbReference>
<dbReference type="SMART" id="SM00105">
    <property type="entry name" value="ArfGap"/>
    <property type="match status" value="1"/>
</dbReference>
<evidence type="ECO:0000313" key="8">
    <source>
        <dbReference type="EMBL" id="TRY67367.1"/>
    </source>
</evidence>
<accession>A0A553NPN1</accession>
<dbReference type="GO" id="GO:0005096">
    <property type="term" value="F:GTPase activator activity"/>
    <property type="evidence" value="ECO:0007669"/>
    <property type="project" value="InterPro"/>
</dbReference>
<evidence type="ECO:0000256" key="4">
    <source>
        <dbReference type="ARBA" id="ARBA00022833"/>
    </source>
</evidence>
<keyword evidence="3 5" id="KW-0863">Zinc-finger</keyword>
<comment type="caution">
    <text evidence="8">The sequence shown here is derived from an EMBL/GenBank/DDBJ whole genome shotgun (WGS) entry which is preliminary data.</text>
</comment>
<dbReference type="Gene3D" id="1.10.220.150">
    <property type="entry name" value="Arf GTPase activating protein"/>
    <property type="match status" value="1"/>
</dbReference>
<dbReference type="STRING" id="6832.A0A553NPN1"/>
<keyword evidence="1" id="KW-0479">Metal-binding</keyword>
<keyword evidence="9" id="KW-1185">Reference proteome</keyword>
<feature type="region of interest" description="Disordered" evidence="6">
    <location>
        <begin position="572"/>
        <end position="593"/>
    </location>
</feature>
<keyword evidence="4" id="KW-0862">Zinc</keyword>
<feature type="compositionally biased region" description="Polar residues" evidence="6">
    <location>
        <begin position="185"/>
        <end position="205"/>
    </location>
</feature>
<feature type="compositionally biased region" description="Low complexity" evidence="6">
    <location>
        <begin position="206"/>
        <end position="232"/>
    </location>
</feature>
<evidence type="ECO:0000256" key="1">
    <source>
        <dbReference type="ARBA" id="ARBA00022723"/>
    </source>
</evidence>
<dbReference type="AlphaFoldDB" id="A0A553NPN1"/>
<feature type="compositionally biased region" description="Polar residues" evidence="6">
    <location>
        <begin position="290"/>
        <end position="300"/>
    </location>
</feature>
<organism evidence="8 9">
    <name type="scientific">Tigriopus californicus</name>
    <name type="common">Marine copepod</name>
    <dbReference type="NCBI Taxonomy" id="6832"/>
    <lineage>
        <taxon>Eukaryota</taxon>
        <taxon>Metazoa</taxon>
        <taxon>Ecdysozoa</taxon>
        <taxon>Arthropoda</taxon>
        <taxon>Crustacea</taxon>
        <taxon>Multicrustacea</taxon>
        <taxon>Hexanauplia</taxon>
        <taxon>Copepoda</taxon>
        <taxon>Harpacticoida</taxon>
        <taxon>Harpacticidae</taxon>
        <taxon>Tigriopus</taxon>
    </lineage>
</organism>
<feature type="compositionally biased region" description="Polar residues" evidence="6">
    <location>
        <begin position="257"/>
        <end position="277"/>
    </location>
</feature>
<dbReference type="InterPro" id="IPR037278">
    <property type="entry name" value="ARFGAP/RecO"/>
</dbReference>
<feature type="region of interest" description="Disordered" evidence="6">
    <location>
        <begin position="605"/>
        <end position="698"/>
    </location>
</feature>
<dbReference type="PANTHER" id="PTHR46134">
    <property type="entry name" value="DRONGO, ISOFORM F"/>
    <property type="match status" value="1"/>
</dbReference>
<dbReference type="GO" id="GO:0016020">
    <property type="term" value="C:membrane"/>
    <property type="evidence" value="ECO:0007669"/>
    <property type="project" value="TreeGrafter"/>
</dbReference>
<dbReference type="PROSITE" id="PS50115">
    <property type="entry name" value="ARFGAP"/>
    <property type="match status" value="1"/>
</dbReference>
<dbReference type="OMA" id="LNTSPWP"/>
<feature type="domain" description="Arf-GAP" evidence="7">
    <location>
        <begin position="21"/>
        <end position="144"/>
    </location>
</feature>
<feature type="compositionally biased region" description="Polar residues" evidence="6">
    <location>
        <begin position="605"/>
        <end position="614"/>
    </location>
</feature>
<feature type="compositionally biased region" description="Low complexity" evidence="6">
    <location>
        <begin position="665"/>
        <end position="695"/>
    </location>
</feature>
<evidence type="ECO:0000256" key="5">
    <source>
        <dbReference type="PROSITE-ProRule" id="PRU00288"/>
    </source>
</evidence>
<evidence type="ECO:0000259" key="7">
    <source>
        <dbReference type="PROSITE" id="PS50115"/>
    </source>
</evidence>
<name>A0A553NPN1_TIGCA</name>
<feature type="compositionally biased region" description="Polar residues" evidence="6">
    <location>
        <begin position="579"/>
        <end position="593"/>
    </location>
</feature>
<dbReference type="InterPro" id="IPR052248">
    <property type="entry name" value="Arf-GAP_FG-repeat_protein"/>
</dbReference>
<feature type="compositionally biased region" description="Gly residues" evidence="6">
    <location>
        <begin position="1"/>
        <end position="11"/>
    </location>
</feature>
<evidence type="ECO:0000313" key="9">
    <source>
        <dbReference type="Proteomes" id="UP000318571"/>
    </source>
</evidence>
<reference evidence="8 9" key="1">
    <citation type="journal article" date="2018" name="Nat. Ecol. Evol.">
        <title>Genomic signatures of mitonuclear coevolution across populations of Tigriopus californicus.</title>
        <authorList>
            <person name="Barreto F.S."/>
            <person name="Watson E.T."/>
            <person name="Lima T.G."/>
            <person name="Willett C.S."/>
            <person name="Edmands S."/>
            <person name="Li W."/>
            <person name="Burton R.S."/>
        </authorList>
    </citation>
    <scope>NUCLEOTIDE SEQUENCE [LARGE SCALE GENOMIC DNA]</scope>
    <source>
        <strain evidence="8 9">San Diego</strain>
    </source>
</reference>
<sequence length="797" mass="84560">MRKAKGGGASGSGNTPMTESDKSAQQIRALQTSESNNKTCMDCGQRGPTYVNMTIGSFVCTKCSGMLRGINPPHRIKSISMSSFSADEIDFLRSRGNLWCQLVWLGLYEGHRSPEGMDEERVKEFIIEKYEKKRYYVDPSTIASTLPQPNQSSLGGWTPNEATSGRSNLIGSTLTGRLASGGGHAQTSRANADPSTSSVVSRPTNSQPQPSESSLQSKPDSSFLADFSAFSSGPTPSPAPLVSTSNANQGVDPFGSLSKSQPNTGTPSNFNANSETNDFFADFDGAQFDTPTIGTANVSQAHPPKLPPRPIISRKTIKAIPPISSTHDGTNLQRYRVRFEPDQTLVEKAGPVQRKLAPKKTNPSLPNISVLAALREDIEDSESEDAPYSPPTQSLNPFSPNYNCKFVDPLVLAGTNPFRKPKNPYQLGEDFFASLFDTTVKMCVTEVPSTSATVTRIPVKCEPNPIVPTNKTNLVFTATPIPKPQASTSHNTPGSVSSSAFGAAPAWGATPPLRPLMQPKQQMVKQQATRPQSTPITNNQTAADKYAALKDLDEIFKSTVTLTDTSNLSKSLFEKESSTKGTGQSSLFDSTGNNDSWATSFNKLENTTSSNAGTTWDWADRNGAKPRANSAAGTTGVATSPVNPFTGAGNMSQLNTSPWPTTGTSPVNNPPASAAANWPPESASSNSNNSGTSASTGFESDPFATFNLQSGSKGNTMDFFGTGSQALDDPFATNKAPSAQVGNGNFDAFLQTLTSPGNGAMGNGNPWTSSNVVQNDLFSVNNPGIPNSSKNSTNPFL</sequence>
<evidence type="ECO:0000256" key="2">
    <source>
        <dbReference type="ARBA" id="ARBA00022737"/>
    </source>
</evidence>
<dbReference type="InterPro" id="IPR038508">
    <property type="entry name" value="ArfGAP_dom_sf"/>
</dbReference>
<dbReference type="Pfam" id="PF01412">
    <property type="entry name" value="ArfGap"/>
    <property type="match status" value="1"/>
</dbReference>
<dbReference type="PRINTS" id="PR00405">
    <property type="entry name" value="REVINTRACTNG"/>
</dbReference>
<feature type="compositionally biased region" description="Polar residues" evidence="6">
    <location>
        <begin position="14"/>
        <end position="31"/>
    </location>
</feature>
<dbReference type="InterPro" id="IPR001164">
    <property type="entry name" value="ArfGAP_dom"/>
</dbReference>
<evidence type="ECO:0000256" key="6">
    <source>
        <dbReference type="SAM" id="MobiDB-lite"/>
    </source>
</evidence>
<proteinExistence type="predicted"/>
<dbReference type="EMBL" id="VCGU01000011">
    <property type="protein sequence ID" value="TRY67367.1"/>
    <property type="molecule type" value="Genomic_DNA"/>
</dbReference>
<gene>
    <name evidence="8" type="ORF">TCAL_05509</name>
</gene>
<dbReference type="GO" id="GO:0005737">
    <property type="term" value="C:cytoplasm"/>
    <property type="evidence" value="ECO:0007669"/>
    <property type="project" value="TreeGrafter"/>
</dbReference>
<dbReference type="SUPFAM" id="SSF57863">
    <property type="entry name" value="ArfGap/RecO-like zinc finger"/>
    <property type="match status" value="1"/>
</dbReference>
<evidence type="ECO:0000256" key="3">
    <source>
        <dbReference type="ARBA" id="ARBA00022771"/>
    </source>
</evidence>
<dbReference type="Proteomes" id="UP000318571">
    <property type="component" value="Chromosome 4"/>
</dbReference>
<protein>
    <recommendedName>
        <fullName evidence="7">Arf-GAP domain-containing protein</fullName>
    </recommendedName>
</protein>
<dbReference type="CDD" id="cd08838">
    <property type="entry name" value="ArfGap_AGFG"/>
    <property type="match status" value="1"/>
</dbReference>